<keyword evidence="2" id="KW-1185">Reference proteome</keyword>
<dbReference type="InterPro" id="IPR016576">
    <property type="entry name" value="Ribosomal_mL63"/>
</dbReference>
<dbReference type="GO" id="GO:0005761">
    <property type="term" value="C:mitochondrial ribosome"/>
    <property type="evidence" value="ECO:0007669"/>
    <property type="project" value="InterPro"/>
</dbReference>
<protein>
    <submittedName>
        <fullName evidence="1">Uncharacterized protein</fullName>
    </submittedName>
</protein>
<evidence type="ECO:0000313" key="1">
    <source>
        <dbReference type="EMBL" id="KAA3679124.1"/>
    </source>
</evidence>
<organism evidence="1 2">
    <name type="scientific">Paragonimus westermani</name>
    <dbReference type="NCBI Taxonomy" id="34504"/>
    <lineage>
        <taxon>Eukaryota</taxon>
        <taxon>Metazoa</taxon>
        <taxon>Spiralia</taxon>
        <taxon>Lophotrochozoa</taxon>
        <taxon>Platyhelminthes</taxon>
        <taxon>Trematoda</taxon>
        <taxon>Digenea</taxon>
        <taxon>Plagiorchiida</taxon>
        <taxon>Troglotremata</taxon>
        <taxon>Troglotrematidae</taxon>
        <taxon>Paragonimus</taxon>
    </lineage>
</organism>
<reference evidence="1 2" key="1">
    <citation type="journal article" date="2019" name="Gigascience">
        <title>Whole-genome sequence of the oriental lung fluke Paragonimus westermani.</title>
        <authorList>
            <person name="Oey H."/>
            <person name="Zakrzewski M."/>
            <person name="Narain K."/>
            <person name="Devi K.R."/>
            <person name="Agatsuma T."/>
            <person name="Nawaratna S."/>
            <person name="Gobert G.N."/>
            <person name="Jones M.K."/>
            <person name="Ragan M.A."/>
            <person name="McManus D.P."/>
            <person name="Krause L."/>
        </authorList>
    </citation>
    <scope>NUCLEOTIDE SEQUENCE [LARGE SCALE GENOMIC DNA]</scope>
    <source>
        <strain evidence="1 2">IND2009</strain>
    </source>
</reference>
<proteinExistence type="predicted"/>
<dbReference type="Pfam" id="PF14978">
    <property type="entry name" value="MRP-63"/>
    <property type="match status" value="1"/>
</dbReference>
<comment type="caution">
    <text evidence="1">The sequence shown here is derived from an EMBL/GenBank/DDBJ whole genome shotgun (WGS) entry which is preliminary data.</text>
</comment>
<dbReference type="AlphaFoldDB" id="A0A5J4NUH4"/>
<name>A0A5J4NUH4_9TREM</name>
<sequence>MRLTFICFGRFVPWTRVPGAVWSGKQRKIPRLTHGRMSAFLDHMLLCEQNHRYLKNPCISSEVEAATLEGERSRELALEDQVFYNRYAEQFHRRFVSRHVQDTWTRLINSKRFDL</sequence>
<gene>
    <name evidence="1" type="ORF">DEA37_0003591</name>
</gene>
<accession>A0A5J4NUH4</accession>
<evidence type="ECO:0000313" key="2">
    <source>
        <dbReference type="Proteomes" id="UP000324629"/>
    </source>
</evidence>
<dbReference type="EMBL" id="QNGE01000840">
    <property type="protein sequence ID" value="KAA3679124.1"/>
    <property type="molecule type" value="Genomic_DNA"/>
</dbReference>
<dbReference type="Proteomes" id="UP000324629">
    <property type="component" value="Unassembled WGS sequence"/>
</dbReference>